<feature type="transmembrane region" description="Helical" evidence="7">
    <location>
        <begin position="213"/>
        <end position="231"/>
    </location>
</feature>
<dbReference type="Gene3D" id="1.20.1720.10">
    <property type="entry name" value="Multidrug resistance protein D"/>
    <property type="match status" value="1"/>
</dbReference>
<dbReference type="Gene3D" id="1.20.1250.20">
    <property type="entry name" value="MFS general substrate transporter like domains"/>
    <property type="match status" value="1"/>
</dbReference>
<keyword evidence="5 7" id="KW-1133">Transmembrane helix</keyword>
<gene>
    <name evidence="9" type="ORF">O3V59_14750</name>
</gene>
<evidence type="ECO:0000256" key="3">
    <source>
        <dbReference type="ARBA" id="ARBA00022475"/>
    </source>
</evidence>
<comment type="caution">
    <text evidence="9">The sequence shown here is derived from an EMBL/GenBank/DDBJ whole genome shotgun (WGS) entry which is preliminary data.</text>
</comment>
<dbReference type="GO" id="GO:0022857">
    <property type="term" value="F:transmembrane transporter activity"/>
    <property type="evidence" value="ECO:0007669"/>
    <property type="project" value="InterPro"/>
</dbReference>
<feature type="transmembrane region" description="Helical" evidence="7">
    <location>
        <begin position="59"/>
        <end position="80"/>
    </location>
</feature>
<dbReference type="AlphaFoldDB" id="A0A9X3Z483"/>
<name>A0A9X3Z483_9BACL</name>
<dbReference type="SUPFAM" id="SSF103473">
    <property type="entry name" value="MFS general substrate transporter"/>
    <property type="match status" value="2"/>
</dbReference>
<sequence length="464" mass="48614">MTLQRASDLQTDTPRLQTNSSTGMATLVALAMGFVMATLDVTVVNVAAADLQNKLDITLASLTWVVDGYILSFASLLLAGGSLANRYGAKTVYMGGLTLFVLASLLCALAPSGAILVTGRLLQGVGAAFFMPSSLSLLAYAYPDEKKRAKMFGIWSAIVSVASGLGPFIGGVLVETCGWRSIFFINLPIGILGLFMTHRVVPQTPRAAVELHTARHAWGMIALAGLCYALIEGPSHGWTSPSIIGAVCLAAAAAILFLHRERRAAAPIIPVRLRRDSRFAAANAVGFLINFGLFGGTFMLSLFLQKAREASPFAAGVQLLPMMLVFVAGNLLFARLTPRLGARLPMLASLAVAGIGSLLLVAISPATPYWLLALVLAAVNLAVGVAVPAMTAAVMQASGLSDANMAGAILNANRQMGALFGVAVMGVVLHESADWYRGASLAFLITGFAYMTAGGLVWRLIRTS</sequence>
<evidence type="ECO:0000313" key="9">
    <source>
        <dbReference type="EMBL" id="MDA5109622.1"/>
    </source>
</evidence>
<evidence type="ECO:0000256" key="5">
    <source>
        <dbReference type="ARBA" id="ARBA00022989"/>
    </source>
</evidence>
<dbReference type="GO" id="GO:0005886">
    <property type="term" value="C:plasma membrane"/>
    <property type="evidence" value="ECO:0007669"/>
    <property type="project" value="UniProtKB-SubCell"/>
</dbReference>
<keyword evidence="10" id="KW-1185">Reference proteome</keyword>
<feature type="transmembrane region" description="Helical" evidence="7">
    <location>
        <begin position="310"/>
        <end position="332"/>
    </location>
</feature>
<dbReference type="Pfam" id="PF07690">
    <property type="entry name" value="MFS_1"/>
    <property type="match status" value="1"/>
</dbReference>
<feature type="transmembrane region" description="Helical" evidence="7">
    <location>
        <begin position="154"/>
        <end position="173"/>
    </location>
</feature>
<evidence type="ECO:0000256" key="1">
    <source>
        <dbReference type="ARBA" id="ARBA00004651"/>
    </source>
</evidence>
<proteinExistence type="predicted"/>
<feature type="transmembrane region" description="Helical" evidence="7">
    <location>
        <begin position="121"/>
        <end position="142"/>
    </location>
</feature>
<feature type="transmembrane region" description="Helical" evidence="7">
    <location>
        <begin position="344"/>
        <end position="363"/>
    </location>
</feature>
<dbReference type="PANTHER" id="PTHR42718:SF40">
    <property type="entry name" value="METHYLENOMYCIN A RESISTANCE PROTEIN"/>
    <property type="match status" value="1"/>
</dbReference>
<feature type="transmembrane region" description="Helical" evidence="7">
    <location>
        <begin position="439"/>
        <end position="461"/>
    </location>
</feature>
<feature type="domain" description="Major facilitator superfamily (MFS) profile" evidence="8">
    <location>
        <begin position="26"/>
        <end position="464"/>
    </location>
</feature>
<feature type="transmembrane region" description="Helical" evidence="7">
    <location>
        <begin position="179"/>
        <end position="201"/>
    </location>
</feature>
<dbReference type="InterPro" id="IPR020846">
    <property type="entry name" value="MFS_dom"/>
</dbReference>
<comment type="subcellular location">
    <subcellularLocation>
        <location evidence="1">Cell membrane</location>
        <topology evidence="1">Multi-pass membrane protein</topology>
    </subcellularLocation>
</comment>
<feature type="transmembrane region" description="Helical" evidence="7">
    <location>
        <begin position="279"/>
        <end position="304"/>
    </location>
</feature>
<evidence type="ECO:0000256" key="7">
    <source>
        <dbReference type="SAM" id="Phobius"/>
    </source>
</evidence>
<dbReference type="EMBL" id="JAPYYP010000019">
    <property type="protein sequence ID" value="MDA5109622.1"/>
    <property type="molecule type" value="Genomic_DNA"/>
</dbReference>
<dbReference type="InterPro" id="IPR004638">
    <property type="entry name" value="EmrB-like"/>
</dbReference>
<keyword evidence="3" id="KW-1003">Cell membrane</keyword>
<evidence type="ECO:0000256" key="6">
    <source>
        <dbReference type="ARBA" id="ARBA00023136"/>
    </source>
</evidence>
<evidence type="ECO:0000256" key="2">
    <source>
        <dbReference type="ARBA" id="ARBA00022448"/>
    </source>
</evidence>
<dbReference type="InterPro" id="IPR011701">
    <property type="entry name" value="MFS"/>
</dbReference>
<evidence type="ECO:0000313" key="10">
    <source>
        <dbReference type="Proteomes" id="UP001151071"/>
    </source>
</evidence>
<keyword evidence="6 7" id="KW-0472">Membrane</keyword>
<feature type="transmembrane region" description="Helical" evidence="7">
    <location>
        <begin position="237"/>
        <end position="258"/>
    </location>
</feature>
<keyword evidence="4 7" id="KW-0812">Transmembrane</keyword>
<dbReference type="RefSeq" id="WP_271140432.1">
    <property type="nucleotide sequence ID" value="NZ_JAPYYP010000019.1"/>
</dbReference>
<dbReference type="CDD" id="cd17321">
    <property type="entry name" value="MFS_MMR_MDR_like"/>
    <property type="match status" value="1"/>
</dbReference>
<accession>A0A9X3Z483</accession>
<dbReference type="InterPro" id="IPR036259">
    <property type="entry name" value="MFS_trans_sf"/>
</dbReference>
<keyword evidence="2" id="KW-0813">Transport</keyword>
<dbReference type="Proteomes" id="UP001151071">
    <property type="component" value="Unassembled WGS sequence"/>
</dbReference>
<feature type="transmembrane region" description="Helical" evidence="7">
    <location>
        <begin position="92"/>
        <end position="115"/>
    </location>
</feature>
<feature type="transmembrane region" description="Helical" evidence="7">
    <location>
        <begin position="369"/>
        <end position="395"/>
    </location>
</feature>
<dbReference type="PANTHER" id="PTHR42718">
    <property type="entry name" value="MAJOR FACILITATOR SUPERFAMILY MULTIDRUG TRANSPORTER MFSC"/>
    <property type="match status" value="1"/>
</dbReference>
<evidence type="ECO:0000256" key="4">
    <source>
        <dbReference type="ARBA" id="ARBA00022692"/>
    </source>
</evidence>
<feature type="transmembrane region" description="Helical" evidence="7">
    <location>
        <begin position="21"/>
        <end position="39"/>
    </location>
</feature>
<protein>
    <submittedName>
        <fullName evidence="9">MFS transporter</fullName>
    </submittedName>
</protein>
<evidence type="ECO:0000259" key="8">
    <source>
        <dbReference type="PROSITE" id="PS50850"/>
    </source>
</evidence>
<dbReference type="PROSITE" id="PS50850">
    <property type="entry name" value="MFS"/>
    <property type="match status" value="1"/>
</dbReference>
<organism evidence="9 10">
    <name type="scientific">Brevibacillus thermoruber</name>
    <dbReference type="NCBI Taxonomy" id="33942"/>
    <lineage>
        <taxon>Bacteria</taxon>
        <taxon>Bacillati</taxon>
        <taxon>Bacillota</taxon>
        <taxon>Bacilli</taxon>
        <taxon>Bacillales</taxon>
        <taxon>Paenibacillaceae</taxon>
        <taxon>Brevibacillus</taxon>
    </lineage>
</organism>
<reference evidence="9" key="1">
    <citation type="submission" date="2022-12" db="EMBL/GenBank/DDBJ databases">
        <title>Draft genome sequence of the thermophilic strain Brevibacillus thermoruber HT42, isolated from Los Humeros, Puebla, Mexico, with biotechnological potential.</title>
        <authorList>
            <person name="Lara Sanchez J."/>
            <person name="Solis Palacios R."/>
            <person name="Bustos Baena A.S."/>
            <person name="Ruz Baez A.E."/>
            <person name="Espinosa Luna G."/>
            <person name="Oliart Ros R.M."/>
        </authorList>
    </citation>
    <scope>NUCLEOTIDE SEQUENCE</scope>
    <source>
        <strain evidence="9">HT42</strain>
    </source>
</reference>
<dbReference type="NCBIfam" id="TIGR00711">
    <property type="entry name" value="efflux_EmrB"/>
    <property type="match status" value="1"/>
</dbReference>
<feature type="transmembrane region" description="Helical" evidence="7">
    <location>
        <begin position="416"/>
        <end position="433"/>
    </location>
</feature>